<organism evidence="2 3">
    <name type="scientific">Thermostichus vulcanus str. 'Rupite'</name>
    <dbReference type="NCBI Taxonomy" id="2813851"/>
    <lineage>
        <taxon>Bacteria</taxon>
        <taxon>Bacillati</taxon>
        <taxon>Cyanobacteriota</taxon>
        <taxon>Cyanophyceae</taxon>
        <taxon>Thermostichales</taxon>
        <taxon>Thermostichaceae</taxon>
        <taxon>Thermostichus</taxon>
    </lineage>
</organism>
<dbReference type="RefSeq" id="WP_244351825.1">
    <property type="nucleotide sequence ID" value="NZ_JAFIRA010000039.1"/>
</dbReference>
<dbReference type="Proteomes" id="UP000830835">
    <property type="component" value="Unassembled WGS sequence"/>
</dbReference>
<sequence>MLPFPCVKAYTQPALAQQWCEGVQGSQPLFLACLGFTQTALIPGISAAGATPALRRYTALADGELLLRGHSHRLPTSPDGYPSPVVISRAILTELGIPYQVFDCGLPDPLPGAIPVRGRGVAQCLSTGRALPLEQVSSLWQEGYERGSRLSSGYWVIGECVAGGTTTALALLLGLGWRAEGMVNSSHPVCNHAQKLALVRQGLANLPAGASALQVVAAVGDPMQPFVAGLAMGAAQQGRVLLAGGTQMLAVVALMMRLGAEHGIPWPKENVAVGTTRWVVADPSGNTVALAQSLGTVPLLATQLSLMNSHHPALQAYERGYVKEGVGAGGLAIASSLYARWSQEELLAAIDKSYEQLVLQAASRGAMVKPS</sequence>
<dbReference type="InterPro" id="IPR036087">
    <property type="entry name" value="Nict_dMeBzImd_PRibTrfase_sf"/>
</dbReference>
<keyword evidence="3" id="KW-1185">Reference proteome</keyword>
<comment type="similarity">
    <text evidence="1">Belongs to the UPF0284 family.</text>
</comment>
<dbReference type="PANTHER" id="PTHR38811:SF1">
    <property type="entry name" value="UPF0284 PROTEIN SLL1500"/>
    <property type="match status" value="1"/>
</dbReference>
<dbReference type="HAMAP" id="MF_01086">
    <property type="entry name" value="UPF0284"/>
    <property type="match status" value="1"/>
</dbReference>
<evidence type="ECO:0000313" key="2">
    <source>
        <dbReference type="EMBL" id="MCJ2543869.1"/>
    </source>
</evidence>
<dbReference type="PANTHER" id="PTHR38811">
    <property type="match status" value="1"/>
</dbReference>
<evidence type="ECO:0000256" key="1">
    <source>
        <dbReference type="HAMAP-Rule" id="MF_01086"/>
    </source>
</evidence>
<reference evidence="2" key="1">
    <citation type="submission" date="2021-02" db="EMBL/GenBank/DDBJ databases">
        <title>The CRISPR/cas machinery reduction and long-range gene transfer in the hot spring cyanobacterium Synechococcus.</title>
        <authorList>
            <person name="Dvorak P."/>
            <person name="Jahodarova E."/>
            <person name="Hasler P."/>
            <person name="Poulickova A."/>
        </authorList>
    </citation>
    <scope>NUCLEOTIDE SEQUENCE</scope>
    <source>
        <strain evidence="2">Rupite</strain>
    </source>
</reference>
<dbReference type="EMBL" id="JAFIRA010000039">
    <property type="protein sequence ID" value="MCJ2543869.1"/>
    <property type="molecule type" value="Genomic_DNA"/>
</dbReference>
<dbReference type="Gene3D" id="3.40.50.10210">
    <property type="match status" value="1"/>
</dbReference>
<name>A0ABT0CDR6_THEVL</name>
<evidence type="ECO:0000313" key="3">
    <source>
        <dbReference type="Proteomes" id="UP000830835"/>
    </source>
</evidence>
<proteinExistence type="inferred from homology"/>
<dbReference type="SUPFAM" id="SSF52733">
    <property type="entry name" value="Nicotinate mononucleotide:5,6-dimethylbenzimidazole phosphoribosyltransferase (CobT)"/>
    <property type="match status" value="1"/>
</dbReference>
<protein>
    <recommendedName>
        <fullName evidence="1">UPF0284 protein JX360_13320</fullName>
    </recommendedName>
</protein>
<dbReference type="InterPro" id="IPR002805">
    <property type="entry name" value="Nict_dMeBzImd_PRibTrfase_arc"/>
</dbReference>
<comment type="caution">
    <text evidence="2">The sequence shown here is derived from an EMBL/GenBank/DDBJ whole genome shotgun (WGS) entry which is preliminary data.</text>
</comment>
<gene>
    <name evidence="2" type="ORF">JX360_13320</name>
</gene>
<dbReference type="InterPro" id="IPR003200">
    <property type="entry name" value="Nict_dMeBzImd_PRibTrfase"/>
</dbReference>
<dbReference type="CDD" id="cd02439">
    <property type="entry name" value="DMB-PRT_CobT"/>
    <property type="match status" value="1"/>
</dbReference>
<dbReference type="Pfam" id="PF02277">
    <property type="entry name" value="DBI_PRT"/>
    <property type="match status" value="1"/>
</dbReference>
<dbReference type="NCBIfam" id="TIGR00303">
    <property type="entry name" value="nicotinate mononucleotide-dependent phosphoribosyltransferase CobT"/>
    <property type="match status" value="1"/>
</dbReference>
<accession>A0ABT0CDR6</accession>
<dbReference type="NCBIfam" id="NF003373">
    <property type="entry name" value="PRK04447.1-6"/>
    <property type="match status" value="1"/>
</dbReference>